<sequence>MRWIRGFSALVVLVSVAGAAWAEESDSKAIAKGRWSVAFSLPDGGGGSMGVWRMVSQKSNLGINVGIDHEMEQFTSGPDSLRAKGGSSFWAVSLGPSIKRYLVVRDAVSPFLLASLRGSYRWSRGAYRRGATLEAGLGADWTPLESISIGAATGVSWTESMVSYSAEGAPKTSNSLFDTMTTSLMMHLYF</sequence>
<evidence type="ECO:0000313" key="3">
    <source>
        <dbReference type="Proteomes" id="UP000316852"/>
    </source>
</evidence>
<feature type="signal peptide" evidence="1">
    <location>
        <begin position="1"/>
        <end position="22"/>
    </location>
</feature>
<dbReference type="AlphaFoldDB" id="A0A538TAY1"/>
<protein>
    <recommendedName>
        <fullName evidence="4">Outer membrane protein beta-barrel domain-containing protein</fullName>
    </recommendedName>
</protein>
<evidence type="ECO:0000256" key="1">
    <source>
        <dbReference type="SAM" id="SignalP"/>
    </source>
</evidence>
<evidence type="ECO:0008006" key="4">
    <source>
        <dbReference type="Google" id="ProtNLM"/>
    </source>
</evidence>
<dbReference type="EMBL" id="VBOW01000009">
    <property type="protein sequence ID" value="TMQ60803.1"/>
    <property type="molecule type" value="Genomic_DNA"/>
</dbReference>
<accession>A0A538TAY1</accession>
<gene>
    <name evidence="2" type="ORF">E6K76_00655</name>
</gene>
<name>A0A538TAY1_UNCEI</name>
<comment type="caution">
    <text evidence="2">The sequence shown here is derived from an EMBL/GenBank/DDBJ whole genome shotgun (WGS) entry which is preliminary data.</text>
</comment>
<keyword evidence="1" id="KW-0732">Signal</keyword>
<evidence type="ECO:0000313" key="2">
    <source>
        <dbReference type="EMBL" id="TMQ60803.1"/>
    </source>
</evidence>
<proteinExistence type="predicted"/>
<organism evidence="2 3">
    <name type="scientific">Eiseniibacteriota bacterium</name>
    <dbReference type="NCBI Taxonomy" id="2212470"/>
    <lineage>
        <taxon>Bacteria</taxon>
        <taxon>Candidatus Eiseniibacteriota</taxon>
    </lineage>
</organism>
<reference evidence="2 3" key="1">
    <citation type="journal article" date="2019" name="Nat. Microbiol.">
        <title>Mediterranean grassland soil C-N compound turnover is dependent on rainfall and depth, and is mediated by genomically divergent microorganisms.</title>
        <authorList>
            <person name="Diamond S."/>
            <person name="Andeer P.F."/>
            <person name="Li Z."/>
            <person name="Crits-Christoph A."/>
            <person name="Burstein D."/>
            <person name="Anantharaman K."/>
            <person name="Lane K.R."/>
            <person name="Thomas B.C."/>
            <person name="Pan C."/>
            <person name="Northen T.R."/>
            <person name="Banfield J.F."/>
        </authorList>
    </citation>
    <scope>NUCLEOTIDE SEQUENCE [LARGE SCALE GENOMIC DNA]</scope>
    <source>
        <strain evidence="2">WS_6</strain>
    </source>
</reference>
<dbReference type="Proteomes" id="UP000316852">
    <property type="component" value="Unassembled WGS sequence"/>
</dbReference>
<feature type="chain" id="PRO_5021854247" description="Outer membrane protein beta-barrel domain-containing protein" evidence="1">
    <location>
        <begin position="23"/>
        <end position="190"/>
    </location>
</feature>